<keyword evidence="8" id="KW-0812">Transmembrane</keyword>
<dbReference type="RefSeq" id="WP_275118621.1">
    <property type="nucleotide sequence ID" value="NZ_JAOTPO010000007.1"/>
</dbReference>
<dbReference type="SUPFAM" id="SSF55874">
    <property type="entry name" value="ATPase domain of HSP90 chaperone/DNA topoisomerase II/histidine kinase"/>
    <property type="match status" value="1"/>
</dbReference>
<dbReference type="InterPro" id="IPR036890">
    <property type="entry name" value="HATPase_C_sf"/>
</dbReference>
<dbReference type="PANTHER" id="PTHR24421:SF60">
    <property type="entry name" value="SENSOR HISTIDINE KINASE COMP"/>
    <property type="match status" value="1"/>
</dbReference>
<evidence type="ECO:0000259" key="9">
    <source>
        <dbReference type="PROSITE" id="PS50109"/>
    </source>
</evidence>
<dbReference type="Pfam" id="PF07730">
    <property type="entry name" value="HisKA_3"/>
    <property type="match status" value="1"/>
</dbReference>
<feature type="transmembrane region" description="Helical" evidence="8">
    <location>
        <begin position="163"/>
        <end position="182"/>
    </location>
</feature>
<accession>A0ABT5VEW4</accession>
<sequence>MLFLFILLWGIALVLIIFDRNRQSTRWASVTAFAGGAGGLSVVIEENIRPLMAEVIHRQYMDGTLLFLEHMLSFVSHYVTPFAFLVFSIVYSELLINKREKYLKVVLILPTLAMGIFFPVYPNLVVPYAVASLWVIPYILCGVVLLVYAFIQEQHPSKKRQRLLVNLAFIPAITFGLFTNYILRILNIDDVWRYNYWIVFFATIVFILGLIGYGFMGLKLQVQRQEYTVPEVHSGTTLLNHVIKNDIITMIEIEDLIKELETLKSNDLNCTNCNYLSQLIFNWAERERKKLASDIHDSFLQDIIIVKRKIEGVKQAASKEQPALENKVTELEEEILDILFSMRETCQELAPPLLGETSLENSLQELEEKFKLRCNSNLTITVVDSQNQLINNEYKLVVYRIVQELLNNAIKHSKAREVTISIRINYDELKLSYQDDGVGTDFNIINTDQKKIGLIGMAGRVHGVGGQINFKSKPNRGMSVQMDIPLKVSNLC</sequence>
<keyword evidence="8" id="KW-1133">Transmembrane helix</keyword>
<comment type="catalytic activity">
    <reaction evidence="1">
        <text>ATP + protein L-histidine = ADP + protein N-phospho-L-histidine.</text>
        <dbReference type="EC" id="2.7.13.3"/>
    </reaction>
</comment>
<evidence type="ECO:0000256" key="4">
    <source>
        <dbReference type="ARBA" id="ARBA00022741"/>
    </source>
</evidence>
<dbReference type="InterPro" id="IPR005467">
    <property type="entry name" value="His_kinase_dom"/>
</dbReference>
<proteinExistence type="predicted"/>
<dbReference type="GO" id="GO:0016301">
    <property type="term" value="F:kinase activity"/>
    <property type="evidence" value="ECO:0007669"/>
    <property type="project" value="UniProtKB-KW"/>
</dbReference>
<feature type="transmembrane region" description="Helical" evidence="8">
    <location>
        <begin position="102"/>
        <end position="122"/>
    </location>
</feature>
<reference evidence="10" key="1">
    <citation type="submission" date="2024-05" db="EMBL/GenBank/DDBJ databases">
        <title>Alkalihalobacillus sp. strain MEB203 novel alkaliphilic bacterium from Lonar Lake, India.</title>
        <authorList>
            <person name="Joshi A."/>
            <person name="Thite S."/>
            <person name="Mengade P."/>
        </authorList>
    </citation>
    <scope>NUCLEOTIDE SEQUENCE</scope>
    <source>
        <strain evidence="10">MEB 203</strain>
    </source>
</reference>
<dbReference type="PROSITE" id="PS50109">
    <property type="entry name" value="HIS_KIN"/>
    <property type="match status" value="1"/>
</dbReference>
<name>A0ABT5VEW4_9BACI</name>
<evidence type="ECO:0000256" key="6">
    <source>
        <dbReference type="ARBA" id="ARBA00022840"/>
    </source>
</evidence>
<dbReference type="InterPro" id="IPR050482">
    <property type="entry name" value="Sensor_HK_TwoCompSys"/>
</dbReference>
<keyword evidence="11" id="KW-1185">Reference proteome</keyword>
<protein>
    <recommendedName>
        <fullName evidence="2">histidine kinase</fullName>
        <ecNumber evidence="2">2.7.13.3</ecNumber>
    </recommendedName>
</protein>
<evidence type="ECO:0000256" key="1">
    <source>
        <dbReference type="ARBA" id="ARBA00000085"/>
    </source>
</evidence>
<feature type="transmembrane region" description="Helical" evidence="8">
    <location>
        <begin position="194"/>
        <end position="215"/>
    </location>
</feature>
<comment type="caution">
    <text evidence="10">The sequence shown here is derived from an EMBL/GenBank/DDBJ whole genome shotgun (WGS) entry which is preliminary data.</text>
</comment>
<organism evidence="10 11">
    <name type="scientific">Alkalihalobacterium chitinilyticum</name>
    <dbReference type="NCBI Taxonomy" id="2980103"/>
    <lineage>
        <taxon>Bacteria</taxon>
        <taxon>Bacillati</taxon>
        <taxon>Bacillota</taxon>
        <taxon>Bacilli</taxon>
        <taxon>Bacillales</taxon>
        <taxon>Bacillaceae</taxon>
        <taxon>Alkalihalobacterium</taxon>
    </lineage>
</organism>
<gene>
    <name evidence="10" type="ORF">N7Z68_11485</name>
</gene>
<feature type="transmembrane region" description="Helical" evidence="8">
    <location>
        <begin position="71"/>
        <end position="90"/>
    </location>
</feature>
<dbReference type="Proteomes" id="UP001148125">
    <property type="component" value="Unassembled WGS sequence"/>
</dbReference>
<evidence type="ECO:0000256" key="3">
    <source>
        <dbReference type="ARBA" id="ARBA00022679"/>
    </source>
</evidence>
<keyword evidence="8" id="KW-0472">Membrane</keyword>
<dbReference type="EMBL" id="JAOTPO010000007">
    <property type="protein sequence ID" value="MDE5414003.1"/>
    <property type="molecule type" value="Genomic_DNA"/>
</dbReference>
<dbReference type="CDD" id="cd16917">
    <property type="entry name" value="HATPase_UhpB-NarQ-NarX-like"/>
    <property type="match status" value="1"/>
</dbReference>
<keyword evidence="5 10" id="KW-0418">Kinase</keyword>
<dbReference type="InterPro" id="IPR011712">
    <property type="entry name" value="Sig_transdc_His_kin_sub3_dim/P"/>
</dbReference>
<dbReference type="SMART" id="SM00387">
    <property type="entry name" value="HATPase_c"/>
    <property type="match status" value="1"/>
</dbReference>
<keyword evidence="4" id="KW-0547">Nucleotide-binding</keyword>
<dbReference type="InterPro" id="IPR003594">
    <property type="entry name" value="HATPase_dom"/>
</dbReference>
<evidence type="ECO:0000256" key="8">
    <source>
        <dbReference type="SAM" id="Phobius"/>
    </source>
</evidence>
<evidence type="ECO:0000256" key="2">
    <source>
        <dbReference type="ARBA" id="ARBA00012438"/>
    </source>
</evidence>
<evidence type="ECO:0000313" key="11">
    <source>
        <dbReference type="Proteomes" id="UP001148125"/>
    </source>
</evidence>
<dbReference type="Gene3D" id="1.20.5.1930">
    <property type="match status" value="1"/>
</dbReference>
<evidence type="ECO:0000313" key="10">
    <source>
        <dbReference type="EMBL" id="MDE5414003.1"/>
    </source>
</evidence>
<dbReference type="Gene3D" id="3.30.565.10">
    <property type="entry name" value="Histidine kinase-like ATPase, C-terminal domain"/>
    <property type="match status" value="1"/>
</dbReference>
<feature type="transmembrane region" description="Helical" evidence="8">
    <location>
        <begin position="128"/>
        <end position="151"/>
    </location>
</feature>
<dbReference type="EC" id="2.7.13.3" evidence="2"/>
<evidence type="ECO:0000256" key="5">
    <source>
        <dbReference type="ARBA" id="ARBA00022777"/>
    </source>
</evidence>
<keyword evidence="3" id="KW-0808">Transferase</keyword>
<keyword evidence="7" id="KW-0902">Two-component regulatory system</keyword>
<keyword evidence="6" id="KW-0067">ATP-binding</keyword>
<feature type="domain" description="Histidine kinase" evidence="9">
    <location>
        <begin position="398"/>
        <end position="488"/>
    </location>
</feature>
<dbReference type="Pfam" id="PF02518">
    <property type="entry name" value="HATPase_c"/>
    <property type="match status" value="1"/>
</dbReference>
<dbReference type="PANTHER" id="PTHR24421">
    <property type="entry name" value="NITRATE/NITRITE SENSOR PROTEIN NARX-RELATED"/>
    <property type="match status" value="1"/>
</dbReference>
<evidence type="ECO:0000256" key="7">
    <source>
        <dbReference type="ARBA" id="ARBA00023012"/>
    </source>
</evidence>